<dbReference type="PANTHER" id="PTHR33975">
    <property type="entry name" value="MYELIN-ASSOCIATED OLIGODENDROCYTE BASIC PROTEIN"/>
    <property type="match status" value="1"/>
</dbReference>
<feature type="transmembrane region" description="Helical" evidence="1">
    <location>
        <begin position="107"/>
        <end position="127"/>
    </location>
</feature>
<keyword evidence="1" id="KW-0812">Transmembrane</keyword>
<keyword evidence="1" id="KW-1133">Transmembrane helix</keyword>
<proteinExistence type="predicted"/>
<name>A0AAD5CBV9_AMBAR</name>
<protein>
    <recommendedName>
        <fullName evidence="4">Transmembrane protein</fullName>
    </recommendedName>
</protein>
<accession>A0AAD5CBV9</accession>
<comment type="caution">
    <text evidence="2">The sequence shown here is derived from an EMBL/GenBank/DDBJ whole genome shotgun (WGS) entry which is preliminary data.</text>
</comment>
<evidence type="ECO:0000313" key="2">
    <source>
        <dbReference type="EMBL" id="KAI7738335.1"/>
    </source>
</evidence>
<dbReference type="InterPro" id="IPR053023">
    <property type="entry name" value="FLAP_modulator"/>
</dbReference>
<organism evidence="2 3">
    <name type="scientific">Ambrosia artemisiifolia</name>
    <name type="common">Common ragweed</name>
    <dbReference type="NCBI Taxonomy" id="4212"/>
    <lineage>
        <taxon>Eukaryota</taxon>
        <taxon>Viridiplantae</taxon>
        <taxon>Streptophyta</taxon>
        <taxon>Embryophyta</taxon>
        <taxon>Tracheophyta</taxon>
        <taxon>Spermatophyta</taxon>
        <taxon>Magnoliopsida</taxon>
        <taxon>eudicotyledons</taxon>
        <taxon>Gunneridae</taxon>
        <taxon>Pentapetalae</taxon>
        <taxon>asterids</taxon>
        <taxon>campanulids</taxon>
        <taxon>Asterales</taxon>
        <taxon>Asteraceae</taxon>
        <taxon>Asteroideae</taxon>
        <taxon>Heliantheae alliance</taxon>
        <taxon>Heliantheae</taxon>
        <taxon>Ambrosia</taxon>
    </lineage>
</organism>
<dbReference type="Pfam" id="PF07466">
    <property type="entry name" value="DUF1517"/>
    <property type="match status" value="1"/>
</dbReference>
<keyword evidence="1" id="KW-0472">Membrane</keyword>
<feature type="non-terminal residue" evidence="2">
    <location>
        <position position="251"/>
    </location>
</feature>
<dbReference type="PANTHER" id="PTHR33975:SF2">
    <property type="entry name" value="MYELIN-ASSOCIATED OLIGODENDROCYTE BASIC PROTEIN"/>
    <property type="match status" value="1"/>
</dbReference>
<dbReference type="EMBL" id="JAMZMK010008826">
    <property type="protein sequence ID" value="KAI7738335.1"/>
    <property type="molecule type" value="Genomic_DNA"/>
</dbReference>
<dbReference type="Proteomes" id="UP001206925">
    <property type="component" value="Unassembled WGS sequence"/>
</dbReference>
<reference evidence="2" key="1">
    <citation type="submission" date="2022-06" db="EMBL/GenBank/DDBJ databases">
        <title>Uncovering the hologenomic basis of an extraordinary plant invasion.</title>
        <authorList>
            <person name="Bieker V.C."/>
            <person name="Martin M.D."/>
            <person name="Gilbert T."/>
            <person name="Hodgins K."/>
            <person name="Battlay P."/>
            <person name="Petersen B."/>
            <person name="Wilson J."/>
        </authorList>
    </citation>
    <scope>NUCLEOTIDE SEQUENCE</scope>
    <source>
        <strain evidence="2">AA19_3_7</strain>
        <tissue evidence="2">Leaf</tissue>
    </source>
</reference>
<dbReference type="InterPro" id="IPR010903">
    <property type="entry name" value="DUF1517"/>
</dbReference>
<dbReference type="GO" id="GO:0009507">
    <property type="term" value="C:chloroplast"/>
    <property type="evidence" value="ECO:0007669"/>
    <property type="project" value="TreeGrafter"/>
</dbReference>
<evidence type="ECO:0000256" key="1">
    <source>
        <dbReference type="SAM" id="Phobius"/>
    </source>
</evidence>
<gene>
    <name evidence="2" type="ORF">M8C21_027538</name>
</gene>
<dbReference type="AlphaFoldDB" id="A0AAD5CBV9"/>
<keyword evidence="3" id="KW-1185">Reference proteome</keyword>
<evidence type="ECO:0008006" key="4">
    <source>
        <dbReference type="Google" id="ProtNLM"/>
    </source>
</evidence>
<evidence type="ECO:0000313" key="3">
    <source>
        <dbReference type="Proteomes" id="UP001206925"/>
    </source>
</evidence>
<sequence length="251" mass="27862">MTMPPFLLEYCSFSSSPLLLQSSYLRPLRSLFDLLCLHDYHLAMPASGGMMGGSSFSSSTFSSNASGGMMGYSSDSSDCSSPARYSRRTSSRVPMKAANEVKAYEKFAIIVAILLFVLVFWDVVFFVCPTVDSDPPQKSIVMLQVGSLAMGRSLQKDLNRIAEVADTSTKKGWHFVLQESILSLLRHSHDIISGYSSVDVKSSLVECEEHFNQLSIDERSKFDEETLVNVNNIRTKSATSRSSSWLPNEYI</sequence>